<sequence>MQCMCSGLDTARYGGDALNTVGDGNTVTTCCNISDAMYHLFQHDFDIILVETHIPNQNTYAFVQLMTSQLKIPVIMMSLDNQLHSVMNSISNGACSYWAKPLNENLFKNMWQHVVRKDFIQSDPHELLEAKGLQKRGRDDVVDVVRKAFIQSDPHELEAKGLKKRGRDVVVDVSQQPLAKKTCLSWTLDLHQNDVDVSKQPLAKNTRLSWTPDLHQKFLSAVNHLGI</sequence>
<dbReference type="Pfam" id="PF00072">
    <property type="entry name" value="Response_reg"/>
    <property type="match status" value="1"/>
</dbReference>
<proteinExistence type="predicted"/>
<dbReference type="SUPFAM" id="SSF52172">
    <property type="entry name" value="CheY-like"/>
    <property type="match status" value="1"/>
</dbReference>
<organism evidence="6 7">
    <name type="scientific">Trifolium subterraneum</name>
    <name type="common">Subterranean clover</name>
    <dbReference type="NCBI Taxonomy" id="3900"/>
    <lineage>
        <taxon>Eukaryota</taxon>
        <taxon>Viridiplantae</taxon>
        <taxon>Streptophyta</taxon>
        <taxon>Embryophyta</taxon>
        <taxon>Tracheophyta</taxon>
        <taxon>Spermatophyta</taxon>
        <taxon>Magnoliopsida</taxon>
        <taxon>eudicotyledons</taxon>
        <taxon>Gunneridae</taxon>
        <taxon>Pentapetalae</taxon>
        <taxon>rosids</taxon>
        <taxon>fabids</taxon>
        <taxon>Fabales</taxon>
        <taxon>Fabaceae</taxon>
        <taxon>Papilionoideae</taxon>
        <taxon>50 kb inversion clade</taxon>
        <taxon>NPAAA clade</taxon>
        <taxon>Hologalegina</taxon>
        <taxon>IRL clade</taxon>
        <taxon>Trifolieae</taxon>
        <taxon>Trifolium</taxon>
    </lineage>
</organism>
<dbReference type="InterPro" id="IPR001789">
    <property type="entry name" value="Sig_transdc_resp-reg_receiver"/>
</dbReference>
<dbReference type="PANTHER" id="PTHR43874">
    <property type="entry name" value="TWO-COMPONENT RESPONSE REGULATOR"/>
    <property type="match status" value="1"/>
</dbReference>
<dbReference type="Proteomes" id="UP000242715">
    <property type="component" value="Unassembled WGS sequence"/>
</dbReference>
<evidence type="ECO:0000256" key="4">
    <source>
        <dbReference type="PROSITE-ProRule" id="PRU00169"/>
    </source>
</evidence>
<feature type="domain" description="Response regulatory" evidence="5">
    <location>
        <begin position="1"/>
        <end position="115"/>
    </location>
</feature>
<dbReference type="Gene3D" id="1.10.10.60">
    <property type="entry name" value="Homeodomain-like"/>
    <property type="match status" value="1"/>
</dbReference>
<dbReference type="InterPro" id="IPR011006">
    <property type="entry name" value="CheY-like_superfamily"/>
</dbReference>
<dbReference type="Gene3D" id="3.40.50.2300">
    <property type="match status" value="1"/>
</dbReference>
<keyword evidence="7" id="KW-1185">Reference proteome</keyword>
<dbReference type="PANTHER" id="PTHR43874:SF206">
    <property type="entry name" value="RESPONSE REGULATOR RECEIVER DOMAIN PROTEIN"/>
    <property type="match status" value="1"/>
</dbReference>
<dbReference type="InterPro" id="IPR045279">
    <property type="entry name" value="ARR-like"/>
</dbReference>
<dbReference type="GO" id="GO:0009736">
    <property type="term" value="P:cytokinin-activated signaling pathway"/>
    <property type="evidence" value="ECO:0007669"/>
    <property type="project" value="InterPro"/>
</dbReference>
<name>A0A2Z6P600_TRISU</name>
<evidence type="ECO:0000256" key="3">
    <source>
        <dbReference type="ARBA" id="ARBA00023163"/>
    </source>
</evidence>
<dbReference type="AlphaFoldDB" id="A0A2Z6P600"/>
<keyword evidence="3" id="KW-0804">Transcription</keyword>
<evidence type="ECO:0000256" key="1">
    <source>
        <dbReference type="ARBA" id="ARBA00023012"/>
    </source>
</evidence>
<dbReference type="OrthoDB" id="1426639at2759"/>
<comment type="caution">
    <text evidence="4">Lacks conserved residue(s) required for the propagation of feature annotation.</text>
</comment>
<dbReference type="GO" id="GO:0000160">
    <property type="term" value="P:phosphorelay signal transduction system"/>
    <property type="evidence" value="ECO:0007669"/>
    <property type="project" value="UniProtKB-KW"/>
</dbReference>
<keyword evidence="2" id="KW-0805">Transcription regulation</keyword>
<gene>
    <name evidence="6" type="ORF">TSUD_416060</name>
</gene>
<evidence type="ECO:0000256" key="2">
    <source>
        <dbReference type="ARBA" id="ARBA00023015"/>
    </source>
</evidence>
<reference evidence="7" key="1">
    <citation type="journal article" date="2017" name="Front. Plant Sci.">
        <title>Climate Clever Clovers: New Paradigm to Reduce the Environmental Footprint of Ruminants by Breeding Low Methanogenic Forages Utilizing Haplotype Variation.</title>
        <authorList>
            <person name="Kaur P."/>
            <person name="Appels R."/>
            <person name="Bayer P.E."/>
            <person name="Keeble-Gagnere G."/>
            <person name="Wang J."/>
            <person name="Hirakawa H."/>
            <person name="Shirasawa K."/>
            <person name="Vercoe P."/>
            <person name="Stefanova K."/>
            <person name="Durmic Z."/>
            <person name="Nichols P."/>
            <person name="Revell C."/>
            <person name="Isobe S.N."/>
            <person name="Edwards D."/>
            <person name="Erskine W."/>
        </authorList>
    </citation>
    <scope>NUCLEOTIDE SEQUENCE [LARGE SCALE GENOMIC DNA]</scope>
    <source>
        <strain evidence="7">cv. Daliak</strain>
    </source>
</reference>
<evidence type="ECO:0000259" key="5">
    <source>
        <dbReference type="PROSITE" id="PS50110"/>
    </source>
</evidence>
<dbReference type="EMBL" id="DF975632">
    <property type="protein sequence ID" value="GAU51821.1"/>
    <property type="molecule type" value="Genomic_DNA"/>
</dbReference>
<feature type="non-terminal residue" evidence="6">
    <location>
        <position position="227"/>
    </location>
</feature>
<evidence type="ECO:0000313" key="6">
    <source>
        <dbReference type="EMBL" id="GAU51821.1"/>
    </source>
</evidence>
<accession>A0A2Z6P600</accession>
<keyword evidence="1" id="KW-0902">Two-component regulatory system</keyword>
<dbReference type="PROSITE" id="PS50110">
    <property type="entry name" value="RESPONSE_REGULATORY"/>
    <property type="match status" value="1"/>
</dbReference>
<protein>
    <recommendedName>
        <fullName evidence="5">Response regulatory domain-containing protein</fullName>
    </recommendedName>
</protein>
<evidence type="ECO:0000313" key="7">
    <source>
        <dbReference type="Proteomes" id="UP000242715"/>
    </source>
</evidence>